<evidence type="ECO:0000256" key="2">
    <source>
        <dbReference type="SAM" id="MobiDB-lite"/>
    </source>
</evidence>
<comment type="caution">
    <text evidence="5">The sequence shown here is derived from an EMBL/GenBank/DDBJ whole genome shotgun (WGS) entry which is preliminary data.</text>
</comment>
<accession>A0AAD4V2V3</accession>
<protein>
    <recommendedName>
        <fullName evidence="7">Reverse transcriptase Ty1/copia-type domain-containing protein</fullName>
    </recommendedName>
</protein>
<dbReference type="GO" id="GO:0004190">
    <property type="term" value="F:aspartic-type endopeptidase activity"/>
    <property type="evidence" value="ECO:0007669"/>
    <property type="project" value="UniProtKB-KW"/>
</dbReference>
<evidence type="ECO:0000259" key="3">
    <source>
        <dbReference type="Pfam" id="PF07727"/>
    </source>
</evidence>
<reference evidence="5 6" key="1">
    <citation type="journal article" date="2022" name="G3 (Bethesda)">
        <title>Whole-genome sequence and methylome profiling of the almond [Prunus dulcis (Mill.) D.A. Webb] cultivar 'Nonpareil'.</title>
        <authorList>
            <person name="D'Amico-Willman K.M."/>
            <person name="Ouma W.Z."/>
            <person name="Meulia T."/>
            <person name="Sideli G.M."/>
            <person name="Gradziel T.M."/>
            <person name="Fresnedo-Ramirez J."/>
        </authorList>
    </citation>
    <scope>NUCLEOTIDE SEQUENCE [LARGE SCALE GENOMIC DNA]</scope>
    <source>
        <strain evidence="5">Clone GOH B32 T37-40</strain>
    </source>
</reference>
<dbReference type="InterPro" id="IPR043502">
    <property type="entry name" value="DNA/RNA_pol_sf"/>
</dbReference>
<feature type="domain" description="Reverse transcriptase Ty1/copia-type" evidence="3">
    <location>
        <begin position="232"/>
        <end position="406"/>
    </location>
</feature>
<evidence type="ECO:0000259" key="4">
    <source>
        <dbReference type="Pfam" id="PF22936"/>
    </source>
</evidence>
<keyword evidence="1" id="KW-0645">Protease</keyword>
<dbReference type="EMBL" id="JAJFAZ020000007">
    <property type="protein sequence ID" value="KAI5317459.1"/>
    <property type="molecule type" value="Genomic_DNA"/>
</dbReference>
<feature type="region of interest" description="Disordered" evidence="2">
    <location>
        <begin position="125"/>
        <end position="159"/>
    </location>
</feature>
<dbReference type="SUPFAM" id="SSF56672">
    <property type="entry name" value="DNA/RNA polymerases"/>
    <property type="match status" value="1"/>
</dbReference>
<dbReference type="InterPro" id="IPR054722">
    <property type="entry name" value="PolX-like_BBD"/>
</dbReference>
<dbReference type="PANTHER" id="PTHR43383">
    <property type="entry name" value="NODULIN 6"/>
    <property type="match status" value="1"/>
</dbReference>
<dbReference type="Pfam" id="PF07727">
    <property type="entry name" value="RVT_2"/>
    <property type="match status" value="1"/>
</dbReference>
<keyword evidence="6" id="KW-1185">Reference proteome</keyword>
<dbReference type="Proteomes" id="UP001054821">
    <property type="component" value="Chromosome 7"/>
</dbReference>
<evidence type="ECO:0008006" key="7">
    <source>
        <dbReference type="Google" id="ProtNLM"/>
    </source>
</evidence>
<gene>
    <name evidence="5" type="ORF">L3X38_037166</name>
</gene>
<feature type="compositionally biased region" description="Low complexity" evidence="2">
    <location>
        <begin position="136"/>
        <end position="159"/>
    </location>
</feature>
<keyword evidence="1" id="KW-0378">Hydrolase</keyword>
<evidence type="ECO:0000313" key="6">
    <source>
        <dbReference type="Proteomes" id="UP001054821"/>
    </source>
</evidence>
<dbReference type="AlphaFoldDB" id="A0AAD4V2V3"/>
<evidence type="ECO:0000313" key="5">
    <source>
        <dbReference type="EMBL" id="KAI5317459.1"/>
    </source>
</evidence>
<name>A0AAD4V2V3_PRUDU</name>
<organism evidence="5 6">
    <name type="scientific">Prunus dulcis</name>
    <name type="common">Almond</name>
    <name type="synonym">Amygdalus dulcis</name>
    <dbReference type="NCBI Taxonomy" id="3755"/>
    <lineage>
        <taxon>Eukaryota</taxon>
        <taxon>Viridiplantae</taxon>
        <taxon>Streptophyta</taxon>
        <taxon>Embryophyta</taxon>
        <taxon>Tracheophyta</taxon>
        <taxon>Spermatophyta</taxon>
        <taxon>Magnoliopsida</taxon>
        <taxon>eudicotyledons</taxon>
        <taxon>Gunneridae</taxon>
        <taxon>Pentapetalae</taxon>
        <taxon>rosids</taxon>
        <taxon>fabids</taxon>
        <taxon>Rosales</taxon>
        <taxon>Rosaceae</taxon>
        <taxon>Amygdaloideae</taxon>
        <taxon>Amygdaleae</taxon>
        <taxon>Prunus</taxon>
    </lineage>
</organism>
<evidence type="ECO:0000256" key="1">
    <source>
        <dbReference type="ARBA" id="ARBA00022750"/>
    </source>
</evidence>
<dbReference type="InterPro" id="IPR013103">
    <property type="entry name" value="RVT_2"/>
</dbReference>
<keyword evidence="1" id="KW-0064">Aspartyl protease</keyword>
<sequence>MHANCSPSSSTEQFWVADTGATAHMTSNLSQLSLATHFSGNETITIAGGLGLSISSVGSSSLNTPQYSFQLSKFLHVPKISQHLLSVHRLLSISSSQSLLSSSPPSSISFTNTVLSPIPTLSISSPSPPTYESNEPLTALPPSSLTASPSATQSATQSPLPVDLDFQTESLRVVLPLPPVNLHPMTTWSKNGISKRKAFSASTSVDLSIVEPSSFKAASQSPEWQSAMREEIEALHAQARHKARLVAKGFSQEEGIDYYETFSPIVKPTTVRLVLALAAQFQWSLQQLDVKNAFLHGVLQEEVYMTQPQGFENKHHPSDFVCRLKKSLYGLKQAPCAWNERFTSFLPSLGFQASNAGPSLFIQHSSLGTVVLLLYVNDIILTGSNSSLITSVISALTQEFDMKDLG</sequence>
<proteinExistence type="predicted"/>
<feature type="domain" description="Retrovirus-related Pol polyprotein from transposon TNT 1-94-like beta-barrel" evidence="4">
    <location>
        <begin position="15"/>
        <end position="91"/>
    </location>
</feature>
<dbReference type="PANTHER" id="PTHR43383:SF2">
    <property type="entry name" value="AMIDOHYDROLASE 2 FAMILY PROTEIN"/>
    <property type="match status" value="1"/>
</dbReference>
<dbReference type="Pfam" id="PF22936">
    <property type="entry name" value="Pol_BBD"/>
    <property type="match status" value="1"/>
</dbReference>